<accession>A0ABU6XYK3</accession>
<evidence type="ECO:0000313" key="2">
    <source>
        <dbReference type="Proteomes" id="UP001341840"/>
    </source>
</evidence>
<organism evidence="1 2">
    <name type="scientific">Stylosanthes scabra</name>
    <dbReference type="NCBI Taxonomy" id="79078"/>
    <lineage>
        <taxon>Eukaryota</taxon>
        <taxon>Viridiplantae</taxon>
        <taxon>Streptophyta</taxon>
        <taxon>Embryophyta</taxon>
        <taxon>Tracheophyta</taxon>
        <taxon>Spermatophyta</taxon>
        <taxon>Magnoliopsida</taxon>
        <taxon>eudicotyledons</taxon>
        <taxon>Gunneridae</taxon>
        <taxon>Pentapetalae</taxon>
        <taxon>rosids</taxon>
        <taxon>fabids</taxon>
        <taxon>Fabales</taxon>
        <taxon>Fabaceae</taxon>
        <taxon>Papilionoideae</taxon>
        <taxon>50 kb inversion clade</taxon>
        <taxon>dalbergioids sensu lato</taxon>
        <taxon>Dalbergieae</taxon>
        <taxon>Pterocarpus clade</taxon>
        <taxon>Stylosanthes</taxon>
    </lineage>
</organism>
<keyword evidence="2" id="KW-1185">Reference proteome</keyword>
<dbReference type="EMBL" id="JASCZI010214198">
    <property type="protein sequence ID" value="MED6201928.1"/>
    <property type="molecule type" value="Genomic_DNA"/>
</dbReference>
<comment type="caution">
    <text evidence="1">The sequence shown here is derived from an EMBL/GenBank/DDBJ whole genome shotgun (WGS) entry which is preliminary data.</text>
</comment>
<protein>
    <submittedName>
        <fullName evidence="1">Uncharacterized protein</fullName>
    </submittedName>
</protein>
<feature type="non-terminal residue" evidence="1">
    <location>
        <position position="98"/>
    </location>
</feature>
<proteinExistence type="predicted"/>
<name>A0ABU6XYK3_9FABA</name>
<sequence length="98" mass="10738">IRTSPAKPRTSVGLLWASLKVAHICRGLTRLGPLICRPSRVGLNGPGWPVHPPLVVRDCTLPPIDKKNEKEEIIVDYVQSVPSSTSNIQLPPKSQLEL</sequence>
<gene>
    <name evidence="1" type="ORF">PIB30_100050</name>
</gene>
<dbReference type="Proteomes" id="UP001341840">
    <property type="component" value="Unassembled WGS sequence"/>
</dbReference>
<evidence type="ECO:0000313" key="1">
    <source>
        <dbReference type="EMBL" id="MED6201928.1"/>
    </source>
</evidence>
<reference evidence="1 2" key="1">
    <citation type="journal article" date="2023" name="Plants (Basel)">
        <title>Bridging the Gap: Combining Genomics and Transcriptomics Approaches to Understand Stylosanthes scabra, an Orphan Legume from the Brazilian Caatinga.</title>
        <authorList>
            <person name="Ferreira-Neto J.R.C."/>
            <person name="da Silva M.D."/>
            <person name="Binneck E."/>
            <person name="de Melo N.F."/>
            <person name="da Silva R.H."/>
            <person name="de Melo A.L.T.M."/>
            <person name="Pandolfi V."/>
            <person name="Bustamante F.O."/>
            <person name="Brasileiro-Vidal A.C."/>
            <person name="Benko-Iseppon A.M."/>
        </authorList>
    </citation>
    <scope>NUCLEOTIDE SEQUENCE [LARGE SCALE GENOMIC DNA]</scope>
    <source>
        <tissue evidence="1">Leaves</tissue>
    </source>
</reference>
<feature type="non-terminal residue" evidence="1">
    <location>
        <position position="1"/>
    </location>
</feature>